<dbReference type="Proteomes" id="UP001476798">
    <property type="component" value="Unassembled WGS sequence"/>
</dbReference>
<name>A0ABV0PBS1_9TELE</name>
<evidence type="ECO:0000313" key="1">
    <source>
        <dbReference type="EMBL" id="MEQ2180910.1"/>
    </source>
</evidence>
<comment type="caution">
    <text evidence="1">The sequence shown here is derived from an EMBL/GenBank/DDBJ whole genome shotgun (WGS) entry which is preliminary data.</text>
</comment>
<organism evidence="1 2">
    <name type="scientific">Goodea atripinnis</name>
    <dbReference type="NCBI Taxonomy" id="208336"/>
    <lineage>
        <taxon>Eukaryota</taxon>
        <taxon>Metazoa</taxon>
        <taxon>Chordata</taxon>
        <taxon>Craniata</taxon>
        <taxon>Vertebrata</taxon>
        <taxon>Euteleostomi</taxon>
        <taxon>Actinopterygii</taxon>
        <taxon>Neopterygii</taxon>
        <taxon>Teleostei</taxon>
        <taxon>Neoteleostei</taxon>
        <taxon>Acanthomorphata</taxon>
        <taxon>Ovalentaria</taxon>
        <taxon>Atherinomorphae</taxon>
        <taxon>Cyprinodontiformes</taxon>
        <taxon>Goodeidae</taxon>
        <taxon>Goodea</taxon>
    </lineage>
</organism>
<proteinExistence type="predicted"/>
<sequence length="102" mass="11078">MLVLSSVCVTTCVFPFPEGYFCAARVPAFSLLFTPRSIQELMGFTANSQADHGSLITAGKGKGKLSCSIIPLVYFIICFKRVTMGQPVCLFLSSSRFRGGKK</sequence>
<keyword evidence="2" id="KW-1185">Reference proteome</keyword>
<evidence type="ECO:0008006" key="3">
    <source>
        <dbReference type="Google" id="ProtNLM"/>
    </source>
</evidence>
<protein>
    <recommendedName>
        <fullName evidence="3">Secreted protein</fullName>
    </recommendedName>
</protein>
<evidence type="ECO:0000313" key="2">
    <source>
        <dbReference type="Proteomes" id="UP001476798"/>
    </source>
</evidence>
<gene>
    <name evidence="1" type="ORF">GOODEAATRI_006126</name>
</gene>
<dbReference type="EMBL" id="JAHRIO010070255">
    <property type="protein sequence ID" value="MEQ2180910.1"/>
    <property type="molecule type" value="Genomic_DNA"/>
</dbReference>
<reference evidence="1 2" key="1">
    <citation type="submission" date="2021-06" db="EMBL/GenBank/DDBJ databases">
        <authorList>
            <person name="Palmer J.M."/>
        </authorList>
    </citation>
    <scope>NUCLEOTIDE SEQUENCE [LARGE SCALE GENOMIC DNA]</scope>
    <source>
        <strain evidence="1 2">GA_2019</strain>
        <tissue evidence="1">Muscle</tissue>
    </source>
</reference>
<accession>A0ABV0PBS1</accession>